<sequence>MSGATDYVVDGNVGGSLNHADAIITSGNVSSGNLDIVGVANVDAVSVGACSRGRDIHSANPNILAVSDEKVNSFAVEGTNASNDPVRDAIEFDALH</sequence>
<dbReference type="EMBL" id="VIEB01000101">
    <property type="protein sequence ID" value="TQE06567.1"/>
    <property type="molecule type" value="Genomic_DNA"/>
</dbReference>
<name>A0A540N686_MALBA</name>
<keyword evidence="2" id="KW-1185">Reference proteome</keyword>
<comment type="caution">
    <text evidence="1">The sequence shown here is derived from an EMBL/GenBank/DDBJ whole genome shotgun (WGS) entry which is preliminary data.</text>
</comment>
<proteinExistence type="predicted"/>
<organism evidence="1 2">
    <name type="scientific">Malus baccata</name>
    <name type="common">Siberian crab apple</name>
    <name type="synonym">Pyrus baccata</name>
    <dbReference type="NCBI Taxonomy" id="106549"/>
    <lineage>
        <taxon>Eukaryota</taxon>
        <taxon>Viridiplantae</taxon>
        <taxon>Streptophyta</taxon>
        <taxon>Embryophyta</taxon>
        <taxon>Tracheophyta</taxon>
        <taxon>Spermatophyta</taxon>
        <taxon>Magnoliopsida</taxon>
        <taxon>eudicotyledons</taxon>
        <taxon>Gunneridae</taxon>
        <taxon>Pentapetalae</taxon>
        <taxon>rosids</taxon>
        <taxon>fabids</taxon>
        <taxon>Rosales</taxon>
        <taxon>Rosaceae</taxon>
        <taxon>Amygdaloideae</taxon>
        <taxon>Maleae</taxon>
        <taxon>Malus</taxon>
    </lineage>
</organism>
<reference evidence="1 2" key="1">
    <citation type="journal article" date="2019" name="G3 (Bethesda)">
        <title>Sequencing of a Wild Apple (Malus baccata) Genome Unravels the Differences Between Cultivated and Wild Apple Species Regarding Disease Resistance and Cold Tolerance.</title>
        <authorList>
            <person name="Chen X."/>
        </authorList>
    </citation>
    <scope>NUCLEOTIDE SEQUENCE [LARGE SCALE GENOMIC DNA]</scope>
    <source>
        <strain evidence="2">cv. Shandingzi</strain>
        <tissue evidence="1">Leaves</tissue>
    </source>
</reference>
<dbReference type="Proteomes" id="UP000315295">
    <property type="component" value="Unassembled WGS sequence"/>
</dbReference>
<evidence type="ECO:0000313" key="1">
    <source>
        <dbReference type="EMBL" id="TQE06567.1"/>
    </source>
</evidence>
<accession>A0A540N686</accession>
<evidence type="ECO:0000313" key="2">
    <source>
        <dbReference type="Proteomes" id="UP000315295"/>
    </source>
</evidence>
<dbReference type="AlphaFoldDB" id="A0A540N686"/>
<gene>
    <name evidence="1" type="ORF">C1H46_007809</name>
</gene>
<protein>
    <submittedName>
        <fullName evidence="1">Uncharacterized protein</fullName>
    </submittedName>
</protein>